<sequence>MFPFSTAQCLCIGHDQVQVRLDATNANGVRIGDKFVYVHNDLTGASVPKLVVAHKLDNGVWFRNTSGADQYGLHYELPNLVTTMDHIDGTGGARLSGRTEVSVEDCSIEGPATAVEFPITPDIVQCPYDNGFRQYVRITDELKISQTGACRPYSYGNKVFGYPADPITVNTYEISLEVRTGIEGDV</sequence>
<accession>A0A835XEL4</accession>
<proteinExistence type="predicted"/>
<dbReference type="EMBL" id="JAEHOE010000431">
    <property type="protein sequence ID" value="KAG2481860.1"/>
    <property type="molecule type" value="Genomic_DNA"/>
</dbReference>
<name>A0A835XEL4_9CHLO</name>
<gene>
    <name evidence="1" type="ORF">HYH03_019177</name>
</gene>
<evidence type="ECO:0000313" key="2">
    <source>
        <dbReference type="Proteomes" id="UP000612055"/>
    </source>
</evidence>
<evidence type="ECO:0000313" key="1">
    <source>
        <dbReference type="EMBL" id="KAG2481860.1"/>
    </source>
</evidence>
<dbReference type="Proteomes" id="UP000612055">
    <property type="component" value="Unassembled WGS sequence"/>
</dbReference>
<reference evidence="1" key="1">
    <citation type="journal article" date="2020" name="bioRxiv">
        <title>Comparative genomics of Chlamydomonas.</title>
        <authorList>
            <person name="Craig R.J."/>
            <person name="Hasan A.R."/>
            <person name="Ness R.W."/>
            <person name="Keightley P.D."/>
        </authorList>
    </citation>
    <scope>NUCLEOTIDE SEQUENCE</scope>
    <source>
        <strain evidence="1">CCAP 11/70</strain>
    </source>
</reference>
<protein>
    <submittedName>
        <fullName evidence="1">Uncharacterized protein</fullName>
    </submittedName>
</protein>
<dbReference type="OrthoDB" id="538634at2759"/>
<dbReference type="AlphaFoldDB" id="A0A835XEL4"/>
<comment type="caution">
    <text evidence="1">The sequence shown here is derived from an EMBL/GenBank/DDBJ whole genome shotgun (WGS) entry which is preliminary data.</text>
</comment>
<organism evidence="1 2">
    <name type="scientific">Edaphochlamys debaryana</name>
    <dbReference type="NCBI Taxonomy" id="47281"/>
    <lineage>
        <taxon>Eukaryota</taxon>
        <taxon>Viridiplantae</taxon>
        <taxon>Chlorophyta</taxon>
        <taxon>core chlorophytes</taxon>
        <taxon>Chlorophyceae</taxon>
        <taxon>CS clade</taxon>
        <taxon>Chlamydomonadales</taxon>
        <taxon>Chlamydomonadales incertae sedis</taxon>
        <taxon>Edaphochlamys</taxon>
    </lineage>
</organism>
<keyword evidence="2" id="KW-1185">Reference proteome</keyword>